<dbReference type="AlphaFoldDB" id="A0A8E6EWG3"/>
<feature type="binding site" evidence="9">
    <location>
        <position position="39"/>
    </location>
    <ligand>
        <name>Zn(2+)</name>
        <dbReference type="ChEBI" id="CHEBI:29105"/>
    </ligand>
</feature>
<dbReference type="Gene3D" id="3.40.1050.10">
    <property type="entry name" value="Carbonic anhydrase"/>
    <property type="match status" value="1"/>
</dbReference>
<dbReference type="PROSITE" id="PS00704">
    <property type="entry name" value="PROK_CO2_ANHYDRASE_1"/>
    <property type="match status" value="1"/>
</dbReference>
<dbReference type="KEGG" id="tsph:KIH39_17025"/>
<evidence type="ECO:0000256" key="7">
    <source>
        <dbReference type="ARBA" id="ARBA00031969"/>
    </source>
</evidence>
<comment type="similarity">
    <text evidence="1 10">Belongs to the beta-class carbonic anhydrase family.</text>
</comment>
<reference evidence="11" key="1">
    <citation type="submission" date="2021-05" db="EMBL/GenBank/DDBJ databases">
        <title>Complete genome sequence of the cellulolytic planctomycete Telmatocola sphagniphila SP2T and characterization of the first cellulase from planctomycetes.</title>
        <authorList>
            <person name="Rakitin A.L."/>
            <person name="Beletsky A.V."/>
            <person name="Naumoff D.G."/>
            <person name="Kulichevskaya I.S."/>
            <person name="Mardanov A.V."/>
            <person name="Ravin N.V."/>
            <person name="Dedysh S.N."/>
        </authorList>
    </citation>
    <scope>NUCLEOTIDE SEQUENCE</scope>
    <source>
        <strain evidence="11">SP2T</strain>
    </source>
</reference>
<evidence type="ECO:0000313" key="11">
    <source>
        <dbReference type="EMBL" id="QVL30548.1"/>
    </source>
</evidence>
<feature type="binding site" evidence="9">
    <location>
        <position position="99"/>
    </location>
    <ligand>
        <name>Zn(2+)</name>
        <dbReference type="ChEBI" id="CHEBI:29105"/>
    </ligand>
</feature>
<evidence type="ECO:0000256" key="5">
    <source>
        <dbReference type="ARBA" id="ARBA00022833"/>
    </source>
</evidence>
<keyword evidence="12" id="KW-1185">Reference proteome</keyword>
<organism evidence="11 12">
    <name type="scientific">Telmatocola sphagniphila</name>
    <dbReference type="NCBI Taxonomy" id="1123043"/>
    <lineage>
        <taxon>Bacteria</taxon>
        <taxon>Pseudomonadati</taxon>
        <taxon>Planctomycetota</taxon>
        <taxon>Planctomycetia</taxon>
        <taxon>Gemmatales</taxon>
        <taxon>Gemmataceae</taxon>
    </lineage>
</organism>
<evidence type="ECO:0000256" key="3">
    <source>
        <dbReference type="ARBA" id="ARBA00014628"/>
    </source>
</evidence>
<protein>
    <recommendedName>
        <fullName evidence="3 10">Carbonic anhydrase</fullName>
        <ecNumber evidence="2 10">4.2.1.1</ecNumber>
    </recommendedName>
    <alternativeName>
        <fullName evidence="7 10">Carbonate dehydratase</fullName>
    </alternativeName>
</protein>
<dbReference type="SMART" id="SM00947">
    <property type="entry name" value="Pro_CA"/>
    <property type="match status" value="1"/>
</dbReference>
<dbReference type="RefSeq" id="WP_213494419.1">
    <property type="nucleotide sequence ID" value="NZ_CP074694.1"/>
</dbReference>
<dbReference type="GO" id="GO:0004089">
    <property type="term" value="F:carbonate dehydratase activity"/>
    <property type="evidence" value="ECO:0007669"/>
    <property type="project" value="UniProtKB-UniRule"/>
</dbReference>
<comment type="cofactor">
    <cofactor evidence="9">
        <name>Zn(2+)</name>
        <dbReference type="ChEBI" id="CHEBI:29105"/>
    </cofactor>
    <text evidence="9">Binds 1 zinc ion per subunit.</text>
</comment>
<dbReference type="PANTHER" id="PTHR11002">
    <property type="entry name" value="CARBONIC ANHYDRASE"/>
    <property type="match status" value="1"/>
</dbReference>
<dbReference type="GO" id="GO:0015976">
    <property type="term" value="P:carbon utilization"/>
    <property type="evidence" value="ECO:0007669"/>
    <property type="project" value="InterPro"/>
</dbReference>
<keyword evidence="5 9" id="KW-0862">Zinc</keyword>
<feature type="binding site" evidence="9">
    <location>
        <position position="41"/>
    </location>
    <ligand>
        <name>Zn(2+)</name>
        <dbReference type="ChEBI" id="CHEBI:29105"/>
    </ligand>
</feature>
<keyword evidence="4 9" id="KW-0479">Metal-binding</keyword>
<name>A0A8E6EWG3_9BACT</name>
<gene>
    <name evidence="11" type="ORF">KIH39_17025</name>
</gene>
<evidence type="ECO:0000256" key="8">
    <source>
        <dbReference type="ARBA" id="ARBA00048348"/>
    </source>
</evidence>
<dbReference type="InterPro" id="IPR015892">
    <property type="entry name" value="Carbonic_anhydrase_CS"/>
</dbReference>
<proteinExistence type="inferred from homology"/>
<evidence type="ECO:0000256" key="10">
    <source>
        <dbReference type="RuleBase" id="RU003956"/>
    </source>
</evidence>
<dbReference type="EC" id="4.2.1.1" evidence="2 10"/>
<evidence type="ECO:0000313" key="12">
    <source>
        <dbReference type="Proteomes" id="UP000676194"/>
    </source>
</evidence>
<dbReference type="FunFam" id="3.40.1050.10:FF:000003">
    <property type="entry name" value="Carbonic anhydrase"/>
    <property type="match status" value="1"/>
</dbReference>
<dbReference type="PROSITE" id="PS00705">
    <property type="entry name" value="PROK_CO2_ANHYDRASE_2"/>
    <property type="match status" value="1"/>
</dbReference>
<dbReference type="PANTHER" id="PTHR11002:SF76">
    <property type="entry name" value="CARBONIC ANHYDRASE"/>
    <property type="match status" value="1"/>
</dbReference>
<comment type="function">
    <text evidence="10">Reversible hydration of carbon dioxide.</text>
</comment>
<dbReference type="InterPro" id="IPR001765">
    <property type="entry name" value="Carbonic_anhydrase"/>
</dbReference>
<dbReference type="GO" id="GO:0008270">
    <property type="term" value="F:zinc ion binding"/>
    <property type="evidence" value="ECO:0007669"/>
    <property type="project" value="UniProtKB-UniRule"/>
</dbReference>
<evidence type="ECO:0000256" key="2">
    <source>
        <dbReference type="ARBA" id="ARBA00012925"/>
    </source>
</evidence>
<sequence>MHRLIKGIHEFQSTVFRSKREFFEHLAHGQKPETLMITCSDSRINPNMITQTDPGELLILRNAGNIVPPYGPDLKAGEQATIEFAIEGLGIKDIIVCGHSHCGAMKGLLNKNSLEKMPSLKNWLEHSELARMIVEERYQATTLGERLNIATQENVLVQLINLRTHPAVSRALNEDRVKLHGWVYKFETGQVFEYEPESGQFLCVTTMEVGSNRDPEDSESLERFSI</sequence>
<dbReference type="InterPro" id="IPR036874">
    <property type="entry name" value="Carbonic_anhydrase_sf"/>
</dbReference>
<keyword evidence="6 10" id="KW-0456">Lyase</keyword>
<dbReference type="EMBL" id="CP074694">
    <property type="protein sequence ID" value="QVL30548.1"/>
    <property type="molecule type" value="Genomic_DNA"/>
</dbReference>
<evidence type="ECO:0000256" key="9">
    <source>
        <dbReference type="PIRSR" id="PIRSR601765-1"/>
    </source>
</evidence>
<dbReference type="SUPFAM" id="SSF53056">
    <property type="entry name" value="beta-carbonic anhydrase, cab"/>
    <property type="match status" value="1"/>
</dbReference>
<comment type="catalytic activity">
    <reaction evidence="8 10">
        <text>hydrogencarbonate + H(+) = CO2 + H2O</text>
        <dbReference type="Rhea" id="RHEA:10748"/>
        <dbReference type="ChEBI" id="CHEBI:15377"/>
        <dbReference type="ChEBI" id="CHEBI:15378"/>
        <dbReference type="ChEBI" id="CHEBI:16526"/>
        <dbReference type="ChEBI" id="CHEBI:17544"/>
        <dbReference type="EC" id="4.2.1.1"/>
    </reaction>
</comment>
<dbReference type="Pfam" id="PF00484">
    <property type="entry name" value="Pro_CA"/>
    <property type="match status" value="1"/>
</dbReference>
<evidence type="ECO:0000256" key="6">
    <source>
        <dbReference type="ARBA" id="ARBA00023239"/>
    </source>
</evidence>
<evidence type="ECO:0000256" key="1">
    <source>
        <dbReference type="ARBA" id="ARBA00006217"/>
    </source>
</evidence>
<feature type="binding site" evidence="9">
    <location>
        <position position="102"/>
    </location>
    <ligand>
        <name>Zn(2+)</name>
        <dbReference type="ChEBI" id="CHEBI:29105"/>
    </ligand>
</feature>
<accession>A0A8E6EWG3</accession>
<dbReference type="InterPro" id="IPR045066">
    <property type="entry name" value="Beta_CA_cladeB"/>
</dbReference>
<evidence type="ECO:0000256" key="4">
    <source>
        <dbReference type="ARBA" id="ARBA00022723"/>
    </source>
</evidence>
<dbReference type="Proteomes" id="UP000676194">
    <property type="component" value="Chromosome"/>
</dbReference>
<dbReference type="CDD" id="cd00884">
    <property type="entry name" value="beta_CA_cladeB"/>
    <property type="match status" value="1"/>
</dbReference>